<evidence type="ECO:0000256" key="1">
    <source>
        <dbReference type="SAM" id="Phobius"/>
    </source>
</evidence>
<sequence length="156" mass="17710">MQKNTSKNSQKGEKIFIIFCLLLVISTFIAQFIMIDSAYNQKASKTLRLEGSKVISNQNIKSVGFIDSRKNTLEIMIITPYIPSLPKVNLFQNGELVNDFTYPNVKLKVKPGDKITIDNTSYDLNIKFELLASADLKLKNNTINVQKGMQKTIRVY</sequence>
<dbReference type="STRING" id="656914.SAMN00017405_0198"/>
<dbReference type="EMBL" id="FWWT01000022">
    <property type="protein sequence ID" value="SMB94395.1"/>
    <property type="molecule type" value="Genomic_DNA"/>
</dbReference>
<dbReference type="Proteomes" id="UP000192731">
    <property type="component" value="Unassembled WGS sequence"/>
</dbReference>
<dbReference type="AlphaFoldDB" id="A0A1W1VLY5"/>
<name>A0A1W1VLY5_DESTI</name>
<keyword evidence="1" id="KW-0472">Membrane</keyword>
<keyword evidence="3" id="KW-1185">Reference proteome</keyword>
<evidence type="ECO:0000313" key="2">
    <source>
        <dbReference type="EMBL" id="SMB94395.1"/>
    </source>
</evidence>
<protein>
    <submittedName>
        <fullName evidence="2">Uncharacterized protein</fullName>
    </submittedName>
</protein>
<feature type="transmembrane region" description="Helical" evidence="1">
    <location>
        <begin position="15"/>
        <end position="35"/>
    </location>
</feature>
<evidence type="ECO:0000313" key="3">
    <source>
        <dbReference type="Proteomes" id="UP000192731"/>
    </source>
</evidence>
<proteinExistence type="predicted"/>
<organism evidence="2 3">
    <name type="scientific">Desulfonispora thiosulfatigenes DSM 11270</name>
    <dbReference type="NCBI Taxonomy" id="656914"/>
    <lineage>
        <taxon>Bacteria</taxon>
        <taxon>Bacillati</taxon>
        <taxon>Bacillota</taxon>
        <taxon>Clostridia</taxon>
        <taxon>Eubacteriales</taxon>
        <taxon>Peptococcaceae</taxon>
        <taxon>Desulfonispora</taxon>
    </lineage>
</organism>
<gene>
    <name evidence="2" type="ORF">SAMN00017405_0198</name>
</gene>
<accession>A0A1W1VLY5</accession>
<keyword evidence="1" id="KW-0812">Transmembrane</keyword>
<keyword evidence="1" id="KW-1133">Transmembrane helix</keyword>
<reference evidence="2 3" key="1">
    <citation type="submission" date="2017-04" db="EMBL/GenBank/DDBJ databases">
        <authorList>
            <person name="Afonso C.L."/>
            <person name="Miller P.J."/>
            <person name="Scott M.A."/>
            <person name="Spackman E."/>
            <person name="Goraichik I."/>
            <person name="Dimitrov K.M."/>
            <person name="Suarez D.L."/>
            <person name="Swayne D.E."/>
        </authorList>
    </citation>
    <scope>NUCLEOTIDE SEQUENCE [LARGE SCALE GENOMIC DNA]</scope>
    <source>
        <strain evidence="2 3">DSM 11270</strain>
    </source>
</reference>